<dbReference type="Gene3D" id="1.10.3210.10">
    <property type="entry name" value="Hypothetical protein af1432"/>
    <property type="match status" value="1"/>
</dbReference>
<reference evidence="7" key="1">
    <citation type="journal article" date="2023" name="Microbiol Resour">
        <title>Genome Sequences of Rhodoplanes serenus and Two Thermotolerant Strains, Rhodoplanes tepidamans and 'Rhodoplanes cryptolactis,' Further Refine the Genus.</title>
        <authorList>
            <person name="Rayyan A.A."/>
            <person name="Kyndt J.A."/>
        </authorList>
    </citation>
    <scope>NUCLEOTIDE SEQUENCE</scope>
    <source>
        <strain evidence="7">DSM 9987</strain>
    </source>
</reference>
<dbReference type="Proteomes" id="UP001165652">
    <property type="component" value="Unassembled WGS sequence"/>
</dbReference>
<dbReference type="InterPro" id="IPR043129">
    <property type="entry name" value="ATPase_NBD"/>
</dbReference>
<evidence type="ECO:0000256" key="3">
    <source>
        <dbReference type="ARBA" id="ARBA00022801"/>
    </source>
</evidence>
<comment type="caution">
    <text evidence="7">The sequence shown here is derived from an EMBL/GenBank/DDBJ whole genome shotgun (WGS) entry which is preliminary data.</text>
</comment>
<evidence type="ECO:0000259" key="5">
    <source>
        <dbReference type="Pfam" id="PF02541"/>
    </source>
</evidence>
<dbReference type="InterPro" id="IPR050273">
    <property type="entry name" value="GppA/Ppx_hydrolase"/>
</dbReference>
<sequence>MLKRSPTAAAAAPGRLDVGPPVAVVDIGSNSIRLVVYEGLSRSPTPVFNEKVLAGLGREVLSTGLLAADAVARAIEALRRFRVLCDVMGVERLWVIATAACREARNGPDFIREAQAICGTRIDVLSGKREATLSALGVVSGVYKPDGIVGDLGGGSLELVDVKGTRLKGGASLPLGGLALQDLSARSLKKADKIVDQALRDVKFLKAGSGRAFYAVGGTWRALTRLHMRQTGYPLHVMQNYVIPAREALEFVRLVRRVNADTLSQIESVNEFRRPLLAYAAVVLEHIIRTARPREIVVSAAGVREGLLYSALGERERRKDPLLAAAMELNVLRSRSPAHALELVDWTDRFMASTGIDETADEKRLRHAACLLGDIGWRAHPDYRGEQSLNVISHANFLGVDHPGRTFVALAVYFRHAGLFEGELSPGVRELVTARMIDRARVLGGAMRVAYLISAAMPGILPSVPMVVRRGQLQLVLREAHAALGGERIANRLRQLARLIGREPLMVTG</sequence>
<dbReference type="InterPro" id="IPR048951">
    <property type="entry name" value="Ppx_C"/>
</dbReference>
<proteinExistence type="inferred from homology"/>
<dbReference type="EC" id="3.6.1.11" evidence="2"/>
<protein>
    <recommendedName>
        <fullName evidence="2">exopolyphosphatase</fullName>
        <ecNumber evidence="2">3.6.1.11</ecNumber>
    </recommendedName>
</protein>
<accession>A0ABT5JES3</accession>
<evidence type="ECO:0000259" key="6">
    <source>
        <dbReference type="Pfam" id="PF21697"/>
    </source>
</evidence>
<evidence type="ECO:0000256" key="1">
    <source>
        <dbReference type="ARBA" id="ARBA00007125"/>
    </source>
</evidence>
<name>A0ABT5JES3_RHOTP</name>
<evidence type="ECO:0000313" key="8">
    <source>
        <dbReference type="Proteomes" id="UP001165652"/>
    </source>
</evidence>
<comment type="similarity">
    <text evidence="1">Belongs to the GppA/Ppx family.</text>
</comment>
<dbReference type="Gene3D" id="3.30.420.40">
    <property type="match status" value="1"/>
</dbReference>
<dbReference type="RefSeq" id="WP_272778613.1">
    <property type="nucleotide sequence ID" value="NZ_JAQQLI010000032.1"/>
</dbReference>
<evidence type="ECO:0000313" key="7">
    <source>
        <dbReference type="EMBL" id="MDC7787774.1"/>
    </source>
</evidence>
<dbReference type="CDD" id="cd24052">
    <property type="entry name" value="ASKHA_NBD_HpPPX-GppA-like"/>
    <property type="match status" value="1"/>
</dbReference>
<keyword evidence="8" id="KW-1185">Reference proteome</keyword>
<dbReference type="SUPFAM" id="SSF53067">
    <property type="entry name" value="Actin-like ATPase domain"/>
    <property type="match status" value="2"/>
</dbReference>
<feature type="domain" description="Ppx/GppA phosphatase N-terminal" evidence="5">
    <location>
        <begin position="36"/>
        <end position="313"/>
    </location>
</feature>
<dbReference type="InterPro" id="IPR003695">
    <property type="entry name" value="Ppx_GppA_N"/>
</dbReference>
<dbReference type="NCBIfam" id="TIGR03706">
    <property type="entry name" value="exo_poly_only"/>
    <property type="match status" value="1"/>
</dbReference>
<gene>
    <name evidence="7" type="primary">ppx</name>
    <name evidence="7" type="ORF">PQJ73_18950</name>
</gene>
<dbReference type="SUPFAM" id="SSF109604">
    <property type="entry name" value="HD-domain/PDEase-like"/>
    <property type="match status" value="1"/>
</dbReference>
<comment type="catalytic activity">
    <reaction evidence="4">
        <text>[phosphate](n) + H2O = [phosphate](n-1) + phosphate + H(+)</text>
        <dbReference type="Rhea" id="RHEA:21528"/>
        <dbReference type="Rhea" id="RHEA-COMP:9859"/>
        <dbReference type="Rhea" id="RHEA-COMP:14279"/>
        <dbReference type="ChEBI" id="CHEBI:15377"/>
        <dbReference type="ChEBI" id="CHEBI:15378"/>
        <dbReference type="ChEBI" id="CHEBI:16838"/>
        <dbReference type="ChEBI" id="CHEBI:43474"/>
        <dbReference type="EC" id="3.6.1.11"/>
    </reaction>
</comment>
<feature type="domain" description="Exopolyphosphatase C-terminal" evidence="6">
    <location>
        <begin position="322"/>
        <end position="503"/>
    </location>
</feature>
<dbReference type="Pfam" id="PF21697">
    <property type="entry name" value="Ppx_C"/>
    <property type="match status" value="1"/>
</dbReference>
<organism evidence="7 8">
    <name type="scientific">Rhodoplanes tepidamans</name>
    <name type="common">Rhodoplanes cryptolactis</name>
    <dbReference type="NCBI Taxonomy" id="200616"/>
    <lineage>
        <taxon>Bacteria</taxon>
        <taxon>Pseudomonadati</taxon>
        <taxon>Pseudomonadota</taxon>
        <taxon>Alphaproteobacteria</taxon>
        <taxon>Hyphomicrobiales</taxon>
        <taxon>Nitrobacteraceae</taxon>
        <taxon>Rhodoplanes</taxon>
    </lineage>
</organism>
<dbReference type="PANTHER" id="PTHR30005">
    <property type="entry name" value="EXOPOLYPHOSPHATASE"/>
    <property type="match status" value="1"/>
</dbReference>
<dbReference type="EMBL" id="JAQQLI010000032">
    <property type="protein sequence ID" value="MDC7787774.1"/>
    <property type="molecule type" value="Genomic_DNA"/>
</dbReference>
<dbReference type="Pfam" id="PF02541">
    <property type="entry name" value="Ppx-GppA"/>
    <property type="match status" value="1"/>
</dbReference>
<keyword evidence="3 7" id="KW-0378">Hydrolase</keyword>
<reference evidence="7" key="2">
    <citation type="submission" date="2023-02" db="EMBL/GenBank/DDBJ databases">
        <authorList>
            <person name="Rayyan A."/>
            <person name="Meyer T."/>
            <person name="Kyndt J.A."/>
        </authorList>
    </citation>
    <scope>NUCLEOTIDE SEQUENCE</scope>
    <source>
        <strain evidence="7">DSM 9987</strain>
    </source>
</reference>
<evidence type="ECO:0000256" key="2">
    <source>
        <dbReference type="ARBA" id="ARBA00012451"/>
    </source>
</evidence>
<evidence type="ECO:0000256" key="4">
    <source>
        <dbReference type="ARBA" id="ARBA00047607"/>
    </source>
</evidence>
<dbReference type="PANTHER" id="PTHR30005:SF0">
    <property type="entry name" value="RETROGRADE REGULATION PROTEIN 2"/>
    <property type="match status" value="1"/>
</dbReference>
<dbReference type="InterPro" id="IPR022371">
    <property type="entry name" value="Exopolyphosphatase"/>
</dbReference>
<dbReference type="Gene3D" id="3.30.420.150">
    <property type="entry name" value="Exopolyphosphatase. Domain 2"/>
    <property type="match status" value="1"/>
</dbReference>
<dbReference type="GO" id="GO:0004309">
    <property type="term" value="F:exopolyphosphatase activity"/>
    <property type="evidence" value="ECO:0007669"/>
    <property type="project" value="UniProtKB-EC"/>
</dbReference>